<dbReference type="Gramene" id="Kaladp0101s0119.1.v1.1">
    <property type="protein sequence ID" value="Kaladp0101s0119.1.v1.1"/>
    <property type="gene ID" value="Kaladp0101s0119.v1.1"/>
</dbReference>
<dbReference type="PANTHER" id="PTHR33924">
    <property type="entry name" value="CATION-TRANSPORTING ATPASE"/>
    <property type="match status" value="1"/>
</dbReference>
<reference evidence="1" key="1">
    <citation type="submission" date="2021-01" db="UniProtKB">
        <authorList>
            <consortium name="EnsemblPlants"/>
        </authorList>
    </citation>
    <scope>IDENTIFICATION</scope>
</reference>
<evidence type="ECO:0000313" key="1">
    <source>
        <dbReference type="EnsemblPlants" id="Kaladp0101s0119.1.v1.1"/>
    </source>
</evidence>
<keyword evidence="2" id="KW-1185">Reference proteome</keyword>
<proteinExistence type="predicted"/>
<dbReference type="AlphaFoldDB" id="A0A7N1A505"/>
<organism evidence="1 2">
    <name type="scientific">Kalanchoe fedtschenkoi</name>
    <name type="common">Lavender scallops</name>
    <name type="synonym">South American air plant</name>
    <dbReference type="NCBI Taxonomy" id="63787"/>
    <lineage>
        <taxon>Eukaryota</taxon>
        <taxon>Viridiplantae</taxon>
        <taxon>Streptophyta</taxon>
        <taxon>Embryophyta</taxon>
        <taxon>Tracheophyta</taxon>
        <taxon>Spermatophyta</taxon>
        <taxon>Magnoliopsida</taxon>
        <taxon>eudicotyledons</taxon>
        <taxon>Gunneridae</taxon>
        <taxon>Pentapetalae</taxon>
        <taxon>Saxifragales</taxon>
        <taxon>Crassulaceae</taxon>
        <taxon>Kalanchoe</taxon>
    </lineage>
</organism>
<accession>A0A7N1A505</accession>
<dbReference type="PANTHER" id="PTHR33924:SF1">
    <property type="entry name" value="DNA-DIRECTED RNA POLYMERASE SUBUNIT BETA"/>
    <property type="match status" value="1"/>
</dbReference>
<evidence type="ECO:0000313" key="2">
    <source>
        <dbReference type="Proteomes" id="UP000594263"/>
    </source>
</evidence>
<name>A0A7N1A505_KALFE</name>
<protein>
    <recommendedName>
        <fullName evidence="3">DNA-directed RNA polymerase</fullName>
    </recommendedName>
</protein>
<dbReference type="EnsemblPlants" id="Kaladp0101s0119.1.v1.1">
    <property type="protein sequence ID" value="Kaladp0101s0119.1.v1.1"/>
    <property type="gene ID" value="Kaladp0101s0119.v1.1"/>
</dbReference>
<evidence type="ECO:0008006" key="3">
    <source>
        <dbReference type="Google" id="ProtNLM"/>
    </source>
</evidence>
<dbReference type="Proteomes" id="UP000594263">
    <property type="component" value="Unplaced"/>
</dbReference>
<sequence length="322" mass="35045">MSRPTGSVARPALVDMTNHTRKRVFEVCGGKSNDGRGEPPVSKQVCIGLEKKCEGNLSENGLSDCETDRVGKDPVVNLNVVSEVRGAVEGVNVGACVVEGMESGHNVVDLDDVSRDSYCSMPLVPIGSESCNRDSSSEEILQENVVRAALSGSPHETSLPGYCVGGDKDVTVAFSNLDQSESSESAKLVKPSGVQSFELERCTTFKGDINSNISFAADMLKTCSCSFCLKAAYIWSDLHYQDVKGRISAVKKSKKEAVNMFQRICLGREANTHGQGSSDEPSKLETDLSSQWRSLYFHMEESFAREADHYVSENPSTYQIDR</sequence>